<evidence type="ECO:0000256" key="6">
    <source>
        <dbReference type="RuleBase" id="RU368003"/>
    </source>
</evidence>
<dbReference type="Proteomes" id="UP000006757">
    <property type="component" value="Unassembled WGS sequence"/>
</dbReference>
<keyword evidence="9" id="KW-1185">Reference proteome</keyword>
<dbReference type="GO" id="GO:0003677">
    <property type="term" value="F:DNA binding"/>
    <property type="evidence" value="ECO:0007669"/>
    <property type="project" value="TreeGrafter"/>
</dbReference>
<dbReference type="GO" id="GO:0010468">
    <property type="term" value="P:regulation of gene expression"/>
    <property type="evidence" value="ECO:0007669"/>
    <property type="project" value="TreeGrafter"/>
</dbReference>
<sequence length="339" mass="37260">MCSLQLRRSAPPAGHVTWATCQGTSTSVTQKIEILEVSDARSETRQQQSAATSTQPSSFAAFLVVQLLHPLKPHSGQKGKMDDPSASLKSFDSTLSALETAVAPLFDQSLNSLRDGLGGIDRAKLDVLLAYTINNLVWMYLKTRGANPDDHDVTKELDRIKTYYAKVRDAESGVSTRRSKIDADAAHRFVIGNLPHLQKSKFKTQSSDEAAEASTSAAAVAQRQAEAAIGRPSRFKHVAQETERIVPGAADSDEEVEDDEDEDDEEDEDEEDDDEEDEDEEDEDEEEEGDDEEDEEEEEGGSGEDVEMADAEALLASVDQQIDSDKSKGRKRKRRAALE</sequence>
<gene>
    <name evidence="8" type="ORF">A1Q2_02725</name>
</gene>
<dbReference type="InterPro" id="IPR011082">
    <property type="entry name" value="Exosome-assoc_fac/DNA_repair"/>
</dbReference>
<dbReference type="OMA" id="GDTGNEY"/>
<evidence type="ECO:0000256" key="4">
    <source>
        <dbReference type="ARBA" id="ARBA00022884"/>
    </source>
</evidence>
<dbReference type="GO" id="GO:0000460">
    <property type="term" value="P:maturation of 5.8S rRNA"/>
    <property type="evidence" value="ECO:0007669"/>
    <property type="project" value="TreeGrafter"/>
</dbReference>
<feature type="compositionally biased region" description="Basic residues" evidence="7">
    <location>
        <begin position="328"/>
        <end position="339"/>
    </location>
</feature>
<name>K1W250_TRIAC</name>
<keyword evidence="5 6" id="KW-0539">Nucleus</keyword>
<dbReference type="STRING" id="1220162.K1W250"/>
<comment type="caution">
    <text evidence="8">The sequence shown here is derived from an EMBL/GenBank/DDBJ whole genome shotgun (WGS) entry which is preliminary data.</text>
</comment>
<dbReference type="OrthoDB" id="1421013at2759"/>
<protein>
    <recommendedName>
        <fullName evidence="6">Exosome complex protein</fullName>
    </recommendedName>
</protein>
<reference evidence="8 9" key="1">
    <citation type="journal article" date="2012" name="Eukaryot. Cell">
        <title>Genome sequence of the Trichosporon asahii environmental strain CBS 8904.</title>
        <authorList>
            <person name="Yang R.Y."/>
            <person name="Li H.T."/>
            <person name="Zhu H."/>
            <person name="Zhou G.P."/>
            <person name="Wang M."/>
            <person name="Wang L."/>
        </authorList>
    </citation>
    <scope>NUCLEOTIDE SEQUENCE [LARGE SCALE GENOMIC DNA]</scope>
    <source>
        <strain evidence="8 9">CBS 8904</strain>
    </source>
</reference>
<evidence type="ECO:0000256" key="7">
    <source>
        <dbReference type="SAM" id="MobiDB-lite"/>
    </source>
</evidence>
<evidence type="ECO:0000256" key="2">
    <source>
        <dbReference type="ARBA" id="ARBA00009154"/>
    </source>
</evidence>
<comment type="similarity">
    <text evidence="2 6">Belongs to the C1D family.</text>
</comment>
<dbReference type="PANTHER" id="PTHR15341">
    <property type="entry name" value="SUN-COR STEROID HORMONE RECEPTOR CO-REPRESSOR"/>
    <property type="match status" value="1"/>
</dbReference>
<dbReference type="Pfam" id="PF04000">
    <property type="entry name" value="Sas10_Utp3"/>
    <property type="match status" value="1"/>
</dbReference>
<dbReference type="SUPFAM" id="SSF48371">
    <property type="entry name" value="ARM repeat"/>
    <property type="match status" value="1"/>
</dbReference>
<comment type="function">
    <text evidence="6">Required for exosome-dependent processing of pre-rRNA and small nucleolar RNA (snRNA) precursors. Involved in processing of 35S pre-rRNA at the A0, A1 and A2 sites.</text>
</comment>
<evidence type="ECO:0000313" key="8">
    <source>
        <dbReference type="EMBL" id="EKD03008.1"/>
    </source>
</evidence>
<evidence type="ECO:0000256" key="1">
    <source>
        <dbReference type="ARBA" id="ARBA00004123"/>
    </source>
</evidence>
<dbReference type="HOGENOM" id="CLU_832056_0_0_1"/>
<keyword evidence="4 6" id="KW-0694">RNA-binding</keyword>
<accession>K1W250</accession>
<dbReference type="eggNOG" id="KOG4835">
    <property type="taxonomic scope" value="Eukaryota"/>
</dbReference>
<dbReference type="GO" id="GO:0003723">
    <property type="term" value="F:RNA binding"/>
    <property type="evidence" value="ECO:0007669"/>
    <property type="project" value="UniProtKB-UniRule"/>
</dbReference>
<evidence type="ECO:0000256" key="3">
    <source>
        <dbReference type="ARBA" id="ARBA00022552"/>
    </source>
</evidence>
<evidence type="ECO:0000256" key="5">
    <source>
        <dbReference type="ARBA" id="ARBA00023242"/>
    </source>
</evidence>
<feature type="region of interest" description="Disordered" evidence="7">
    <location>
        <begin position="224"/>
        <end position="339"/>
    </location>
</feature>
<dbReference type="InterPro" id="IPR016024">
    <property type="entry name" value="ARM-type_fold"/>
</dbReference>
<dbReference type="GO" id="GO:0005730">
    <property type="term" value="C:nucleolus"/>
    <property type="evidence" value="ECO:0007669"/>
    <property type="project" value="TreeGrafter"/>
</dbReference>
<dbReference type="GO" id="GO:0000178">
    <property type="term" value="C:exosome (RNase complex)"/>
    <property type="evidence" value="ECO:0007669"/>
    <property type="project" value="TreeGrafter"/>
</dbReference>
<dbReference type="EMBL" id="AMBO01000271">
    <property type="protein sequence ID" value="EKD03008.1"/>
    <property type="molecule type" value="Genomic_DNA"/>
</dbReference>
<feature type="compositionally biased region" description="Acidic residues" evidence="7">
    <location>
        <begin position="251"/>
        <end position="310"/>
    </location>
</feature>
<organism evidence="8 9">
    <name type="scientific">Trichosporon asahii var. asahii (strain CBS 8904)</name>
    <name type="common">Yeast</name>
    <dbReference type="NCBI Taxonomy" id="1220162"/>
    <lineage>
        <taxon>Eukaryota</taxon>
        <taxon>Fungi</taxon>
        <taxon>Dikarya</taxon>
        <taxon>Basidiomycota</taxon>
        <taxon>Agaricomycotina</taxon>
        <taxon>Tremellomycetes</taxon>
        <taxon>Trichosporonales</taxon>
        <taxon>Trichosporonaceae</taxon>
        <taxon>Trichosporon</taxon>
    </lineage>
</organism>
<comment type="subcellular location">
    <subcellularLocation>
        <location evidence="1 6">Nucleus</location>
    </subcellularLocation>
</comment>
<dbReference type="InterPro" id="IPR007146">
    <property type="entry name" value="Sas10/Utp3/C1D"/>
</dbReference>
<proteinExistence type="inferred from homology"/>
<dbReference type="PANTHER" id="PTHR15341:SF3">
    <property type="entry name" value="NUCLEAR NUCLEIC ACID-BINDING PROTEIN C1D"/>
    <property type="match status" value="1"/>
</dbReference>
<dbReference type="AlphaFoldDB" id="K1W250"/>
<evidence type="ECO:0000313" key="9">
    <source>
        <dbReference type="Proteomes" id="UP000006757"/>
    </source>
</evidence>
<dbReference type="InParanoid" id="K1W250"/>
<keyword evidence="3 6" id="KW-0698">rRNA processing</keyword>